<evidence type="ECO:0000256" key="1">
    <source>
        <dbReference type="ARBA" id="ARBA00004651"/>
    </source>
</evidence>
<evidence type="ECO:0000313" key="10">
    <source>
        <dbReference type="Proteomes" id="UP000006327"/>
    </source>
</evidence>
<evidence type="ECO:0000256" key="7">
    <source>
        <dbReference type="SAM" id="Phobius"/>
    </source>
</evidence>
<feature type="transmembrane region" description="Helical" evidence="7">
    <location>
        <begin position="21"/>
        <end position="42"/>
    </location>
</feature>
<dbReference type="eggNOG" id="COG3127">
    <property type="taxonomic scope" value="Bacteria"/>
</dbReference>
<evidence type="ECO:0000256" key="3">
    <source>
        <dbReference type="ARBA" id="ARBA00022692"/>
    </source>
</evidence>
<keyword evidence="5 7" id="KW-0472">Membrane</keyword>
<feature type="transmembrane region" description="Helical" evidence="7">
    <location>
        <begin position="472"/>
        <end position="490"/>
    </location>
</feature>
<feature type="region of interest" description="Disordered" evidence="6">
    <location>
        <begin position="555"/>
        <end position="574"/>
    </location>
</feature>
<organism evidence="9 10">
    <name type="scientific">Paraglaciecola arctica BSs20135</name>
    <dbReference type="NCBI Taxonomy" id="493475"/>
    <lineage>
        <taxon>Bacteria</taxon>
        <taxon>Pseudomonadati</taxon>
        <taxon>Pseudomonadota</taxon>
        <taxon>Gammaproteobacteria</taxon>
        <taxon>Alteromonadales</taxon>
        <taxon>Alteromonadaceae</taxon>
        <taxon>Paraglaciecola</taxon>
    </lineage>
</organism>
<dbReference type="GO" id="GO:0005886">
    <property type="term" value="C:plasma membrane"/>
    <property type="evidence" value="ECO:0007669"/>
    <property type="project" value="UniProtKB-SubCell"/>
</dbReference>
<dbReference type="PANTHER" id="PTHR30287:SF1">
    <property type="entry name" value="INNER MEMBRANE PROTEIN"/>
    <property type="match status" value="1"/>
</dbReference>
<feature type="transmembrane region" description="Helical" evidence="7">
    <location>
        <begin position="808"/>
        <end position="832"/>
    </location>
</feature>
<dbReference type="PANTHER" id="PTHR30287">
    <property type="entry name" value="MEMBRANE COMPONENT OF PREDICTED ABC SUPERFAMILY METABOLITE UPTAKE TRANSPORTER"/>
    <property type="match status" value="1"/>
</dbReference>
<keyword evidence="3 7" id="KW-0812">Transmembrane</keyword>
<proteinExistence type="predicted"/>
<evidence type="ECO:0000256" key="6">
    <source>
        <dbReference type="SAM" id="MobiDB-lite"/>
    </source>
</evidence>
<evidence type="ECO:0000256" key="5">
    <source>
        <dbReference type="ARBA" id="ARBA00023136"/>
    </source>
</evidence>
<keyword evidence="2" id="KW-1003">Cell membrane</keyword>
<dbReference type="AlphaFoldDB" id="K6ZC41"/>
<feature type="transmembrane region" description="Helical" evidence="7">
    <location>
        <begin position="306"/>
        <end position="333"/>
    </location>
</feature>
<sequence length="844" mass="93504">MTNHTFSLAWRLFRHETKRGELTIILLAIILSVASVLSLSLFSERLKSALTEKSAEFIAADRVLDSNSPVDLAWIEKAKDMGLNTAHQTYARSMVFANEQMDLVDLRAAGIGYPLKGTVKVADEPFSPGVAINRLPESGEAWIESQLFQTLAIKVGDNIEVGDKIFKVSKVLTEVPDAGFSVFGGDPKILISKVDLAATKVEGPGSRINYSYFFTGDSGDLDNYYDWLEPQLDREIHDWDSIEDDESGIGRAVGRAGQYFLLASLLAIVLAAVSIAVAAQRYSMRHYDPVAIMKTLGAPKKMVQQIYLLQILFITALGITIGVILGFIIQQFVVAAIANKVDVSIDVWHWRPLIISIFTGTVCAVLFSLYPLMKLFSVSPLRVLRRDLGANLSSRLIQFVASGGAIFLLMWAYSQNLKVSAILFVSGIILVVSLLAVTYGLIWVGRKLGQGKMGAWQLAWARIHRRAMDNSVQLISFAVTIMLLLIVLVMRNDMVQQWQNQLPQGTPNYFLVNISQAQQPNLEQHFASNQVVIDKFYPVVRGRFVAVNDEKVRTAVSKEDPDEQNNGRDGLGREANLTWNTTLQQGSEVVAGQWFGAKNNSDTAAQRPYEVSIEKGISERMQLSLGDKLTFNIGSEIIDLKVTSIRDVNWQSMQPNFFFVIEPRALQNFIPTYISSFNLPTERKADITVLMQPFANVTLIDVDARINQLRNIVDQVSLAVEFILILVLAAGALVLIAQVQASMDERQQELAILRTLGAKGRLIRASVVFEFLIIGVVAGAMAAAANEFSLYMLQTQIFQMPASWHLEYWVIAPIAGAVVVGTLGALGCWRLLSLNTSHLLRQMV</sequence>
<feature type="transmembrane region" description="Helical" evidence="7">
    <location>
        <begin position="762"/>
        <end position="785"/>
    </location>
</feature>
<protein>
    <submittedName>
        <fullName evidence="9">ABC-type transport system, permease component</fullName>
    </submittedName>
</protein>
<evidence type="ECO:0000313" key="9">
    <source>
        <dbReference type="EMBL" id="GAC21000.1"/>
    </source>
</evidence>
<dbReference type="InterPro" id="IPR038766">
    <property type="entry name" value="Membrane_comp_ABC_pdt"/>
</dbReference>
<comment type="subcellular location">
    <subcellularLocation>
        <location evidence="1">Cell membrane</location>
        <topology evidence="1">Multi-pass membrane protein</topology>
    </subcellularLocation>
</comment>
<feature type="transmembrane region" description="Helical" evidence="7">
    <location>
        <begin position="718"/>
        <end position="741"/>
    </location>
</feature>
<dbReference type="RefSeq" id="WP_007623497.1">
    <property type="nucleotide sequence ID" value="NZ_BAEO01000058.1"/>
</dbReference>
<feature type="transmembrane region" description="Helical" evidence="7">
    <location>
        <begin position="353"/>
        <end position="373"/>
    </location>
</feature>
<dbReference type="STRING" id="493475.GARC_4053"/>
<evidence type="ECO:0000256" key="4">
    <source>
        <dbReference type="ARBA" id="ARBA00022989"/>
    </source>
</evidence>
<feature type="transmembrane region" description="Helical" evidence="7">
    <location>
        <begin position="259"/>
        <end position="279"/>
    </location>
</feature>
<comment type="caution">
    <text evidence="9">The sequence shown here is derived from an EMBL/GenBank/DDBJ whole genome shotgun (WGS) entry which is preliminary data.</text>
</comment>
<dbReference type="InterPro" id="IPR003838">
    <property type="entry name" value="ABC3_permease_C"/>
</dbReference>
<dbReference type="Proteomes" id="UP000006327">
    <property type="component" value="Unassembled WGS sequence"/>
</dbReference>
<feature type="transmembrane region" description="Helical" evidence="7">
    <location>
        <begin position="394"/>
        <end position="413"/>
    </location>
</feature>
<dbReference type="Pfam" id="PF02687">
    <property type="entry name" value="FtsX"/>
    <property type="match status" value="2"/>
</dbReference>
<feature type="domain" description="ABC3 transporter permease C-terminal" evidence="8">
    <location>
        <begin position="722"/>
        <end position="835"/>
    </location>
</feature>
<evidence type="ECO:0000259" key="8">
    <source>
        <dbReference type="Pfam" id="PF02687"/>
    </source>
</evidence>
<keyword evidence="4 7" id="KW-1133">Transmembrane helix</keyword>
<dbReference type="EMBL" id="BAEO01000058">
    <property type="protein sequence ID" value="GAC21000.1"/>
    <property type="molecule type" value="Genomic_DNA"/>
</dbReference>
<evidence type="ECO:0000256" key="2">
    <source>
        <dbReference type="ARBA" id="ARBA00022475"/>
    </source>
</evidence>
<reference evidence="9 10" key="1">
    <citation type="journal article" date="2017" name="Antonie Van Leeuwenhoek">
        <title>Rhizobium rhizosphaerae sp. nov., a novel species isolated from rice rhizosphere.</title>
        <authorList>
            <person name="Zhao J.J."/>
            <person name="Zhang J."/>
            <person name="Zhang R.J."/>
            <person name="Zhang C.W."/>
            <person name="Yin H.Q."/>
            <person name="Zhang X.X."/>
        </authorList>
    </citation>
    <scope>NUCLEOTIDE SEQUENCE [LARGE SCALE GENOMIC DNA]</scope>
    <source>
        <strain evidence="9 10">BSs20135</strain>
    </source>
</reference>
<accession>K6ZC41</accession>
<feature type="domain" description="ABC3 transporter permease C-terminal" evidence="8">
    <location>
        <begin position="262"/>
        <end position="380"/>
    </location>
</feature>
<feature type="transmembrane region" description="Helical" evidence="7">
    <location>
        <begin position="419"/>
        <end position="444"/>
    </location>
</feature>
<keyword evidence="10" id="KW-1185">Reference proteome</keyword>
<name>K6ZC41_9ALTE</name>
<dbReference type="OrthoDB" id="5292592at2"/>
<gene>
    <name evidence="9" type="ORF">GARC_4053</name>
</gene>